<dbReference type="InterPro" id="IPR001611">
    <property type="entry name" value="Leu-rich_rpt"/>
</dbReference>
<dbReference type="InterPro" id="IPR050333">
    <property type="entry name" value="SLRP"/>
</dbReference>
<name>A0A813RJK6_9BILA</name>
<evidence type="ECO:0000313" key="6">
    <source>
        <dbReference type="EMBL" id="CAF0832074.1"/>
    </source>
</evidence>
<feature type="chain" id="PRO_5036409262" evidence="3">
    <location>
        <begin position="17"/>
        <end position="590"/>
    </location>
</feature>
<evidence type="ECO:0000256" key="2">
    <source>
        <dbReference type="ARBA" id="ARBA00022737"/>
    </source>
</evidence>
<evidence type="ECO:0000256" key="3">
    <source>
        <dbReference type="SAM" id="SignalP"/>
    </source>
</evidence>
<proteinExistence type="predicted"/>
<keyword evidence="2" id="KW-0677">Repeat</keyword>
<gene>
    <name evidence="5" type="ORF">JXQ802_LOCUS3264</name>
    <name evidence="4" type="ORF">PYM288_LOCUS372</name>
    <name evidence="6" type="ORF">SEV965_LOCUS2170</name>
</gene>
<keyword evidence="3" id="KW-0732">Signal</keyword>
<dbReference type="PANTHER" id="PTHR45712">
    <property type="entry name" value="AGAP008170-PA"/>
    <property type="match status" value="1"/>
</dbReference>
<dbReference type="Gene3D" id="3.80.10.10">
    <property type="entry name" value="Ribonuclease Inhibitor"/>
    <property type="match status" value="3"/>
</dbReference>
<dbReference type="SUPFAM" id="SSF52058">
    <property type="entry name" value="L domain-like"/>
    <property type="match status" value="1"/>
</dbReference>
<dbReference type="InterPro" id="IPR032675">
    <property type="entry name" value="LRR_dom_sf"/>
</dbReference>
<evidence type="ECO:0000313" key="5">
    <source>
        <dbReference type="EMBL" id="CAF0781780.1"/>
    </source>
</evidence>
<dbReference type="SMART" id="SM00369">
    <property type="entry name" value="LRR_TYP"/>
    <property type="match status" value="9"/>
</dbReference>
<accession>A0A813RJK6</accession>
<dbReference type="PRINTS" id="PR00019">
    <property type="entry name" value="LEURICHRPT"/>
</dbReference>
<organism evidence="5 7">
    <name type="scientific">Rotaria sordida</name>
    <dbReference type="NCBI Taxonomy" id="392033"/>
    <lineage>
        <taxon>Eukaryota</taxon>
        <taxon>Metazoa</taxon>
        <taxon>Spiralia</taxon>
        <taxon>Gnathifera</taxon>
        <taxon>Rotifera</taxon>
        <taxon>Eurotatoria</taxon>
        <taxon>Bdelloidea</taxon>
        <taxon>Philodinida</taxon>
        <taxon>Philodinidae</taxon>
        <taxon>Rotaria</taxon>
    </lineage>
</organism>
<dbReference type="AlphaFoldDB" id="A0A813RJK6"/>
<dbReference type="Pfam" id="PF13855">
    <property type="entry name" value="LRR_8"/>
    <property type="match status" value="3"/>
</dbReference>
<dbReference type="EMBL" id="CAJNOL010000044">
    <property type="protein sequence ID" value="CAF0781780.1"/>
    <property type="molecule type" value="Genomic_DNA"/>
</dbReference>
<comment type="caution">
    <text evidence="5">The sequence shown here is derived from an EMBL/GenBank/DDBJ whole genome shotgun (WGS) entry which is preliminary data.</text>
</comment>
<dbReference type="EMBL" id="CAJNOH010000001">
    <property type="protein sequence ID" value="CAF0723071.1"/>
    <property type="molecule type" value="Genomic_DNA"/>
</dbReference>
<dbReference type="EMBL" id="CAJNOU010000047">
    <property type="protein sequence ID" value="CAF0832074.1"/>
    <property type="molecule type" value="Genomic_DNA"/>
</dbReference>
<keyword evidence="1" id="KW-0433">Leucine-rich repeat</keyword>
<dbReference type="Proteomes" id="UP000663889">
    <property type="component" value="Unassembled WGS sequence"/>
</dbReference>
<dbReference type="Proteomes" id="UP000663870">
    <property type="component" value="Unassembled WGS sequence"/>
</dbReference>
<dbReference type="SMART" id="SM00365">
    <property type="entry name" value="LRR_SD22"/>
    <property type="match status" value="3"/>
</dbReference>
<keyword evidence="7" id="KW-1185">Reference proteome</keyword>
<dbReference type="InterPro" id="IPR003591">
    <property type="entry name" value="Leu-rich_rpt_typical-subtyp"/>
</dbReference>
<sequence length="590" mass="68054">MTFILNIINLPSSVHALSTSACSPYLFSTGTDIRTNNQYIRPCPMSTPCQCICEIESKRLWIDCFYRKLTLMPIFQTIPTNNTVIEWNIDLAFNLFDNITFNNKTKWIPDNMHIRHIVFSSSLAYDLIVQLNLTHRHLIDMWPSQQHLPIIDDQFQLFDDYEYDKSDEEDKTDINELYKMKRSIISSNSEHKHLLTELTLKLREKTKRINLFTLSLSGEPSPISNLYLDHNSLNSIPTQALYNATGLYEIYLSFNNIVQLPAFAFGFSHRLTRIDLSHNKLKSIHNLTFQRHPNAFAGPFLIDYLDLSHNQLKILEANVFSYLVNLRLLKLEHNQIHSISAHVWTGLYRLKYLDLSHNYIENFTQAFYSGYLNELNQLKITSNNLSQIGPCEFLSLKRLAKLNLSGNNITTLDTCSFYGLHRTTTYSSLNVHLRSNQLETIHPCTFTNFARSTIHLENNPLICNCSFNYLLHNRQSLAYTGQECLGGFSYQSEHQQLTLPAVRKTNSTLIKNPINASIPCQDSYIYYNDLCSKLDCASECTPNERFIIQITTIPTPSGTIFNYPKTIASTFIVVSVHYSRFFLSCINCDI</sequence>
<dbReference type="Proteomes" id="UP000663854">
    <property type="component" value="Unassembled WGS sequence"/>
</dbReference>
<evidence type="ECO:0000313" key="7">
    <source>
        <dbReference type="Proteomes" id="UP000663870"/>
    </source>
</evidence>
<reference evidence="5" key="1">
    <citation type="submission" date="2021-02" db="EMBL/GenBank/DDBJ databases">
        <authorList>
            <person name="Nowell W R."/>
        </authorList>
    </citation>
    <scope>NUCLEOTIDE SEQUENCE</scope>
</reference>
<evidence type="ECO:0000256" key="1">
    <source>
        <dbReference type="ARBA" id="ARBA00022614"/>
    </source>
</evidence>
<dbReference type="PANTHER" id="PTHR45712:SF22">
    <property type="entry name" value="INSULIN-LIKE GROWTH FACTOR-BINDING PROTEIN COMPLEX ACID LABILE SUBUNIT"/>
    <property type="match status" value="1"/>
</dbReference>
<evidence type="ECO:0000313" key="4">
    <source>
        <dbReference type="EMBL" id="CAF0723071.1"/>
    </source>
</evidence>
<feature type="signal peptide" evidence="3">
    <location>
        <begin position="1"/>
        <end position="16"/>
    </location>
</feature>
<protein>
    <submittedName>
        <fullName evidence="5">Uncharacterized protein</fullName>
    </submittedName>
</protein>
<dbReference type="PROSITE" id="PS51450">
    <property type="entry name" value="LRR"/>
    <property type="match status" value="2"/>
</dbReference>